<dbReference type="OMA" id="FKRICTH"/>
<evidence type="ECO:0000256" key="5">
    <source>
        <dbReference type="SAM" id="MobiDB-lite"/>
    </source>
</evidence>
<evidence type="ECO:0000259" key="6">
    <source>
        <dbReference type="SMART" id="SM00093"/>
    </source>
</evidence>
<dbReference type="PhylomeDB" id="T1IIG5"/>
<keyword evidence="2" id="KW-0646">Protease inhibitor</keyword>
<dbReference type="EnsemblMetazoa" id="SMAR000663-RA">
    <property type="protein sequence ID" value="SMAR000663-PA"/>
    <property type="gene ID" value="SMAR000663"/>
</dbReference>
<comment type="similarity">
    <text evidence="1 4">Belongs to the serpin family.</text>
</comment>
<dbReference type="Pfam" id="PF00079">
    <property type="entry name" value="Serpin"/>
    <property type="match status" value="1"/>
</dbReference>
<dbReference type="InterPro" id="IPR023795">
    <property type="entry name" value="Serpin_CS"/>
</dbReference>
<dbReference type="EMBL" id="AFFK01014262">
    <property type="status" value="NOT_ANNOTATED_CDS"/>
    <property type="molecule type" value="Genomic_DNA"/>
</dbReference>
<dbReference type="InterPro" id="IPR023796">
    <property type="entry name" value="Serpin_dom"/>
</dbReference>
<reference evidence="8" key="1">
    <citation type="submission" date="2011-05" db="EMBL/GenBank/DDBJ databases">
        <authorList>
            <person name="Richards S.R."/>
            <person name="Qu J."/>
            <person name="Jiang H."/>
            <person name="Jhangiani S.N."/>
            <person name="Agravi P."/>
            <person name="Goodspeed R."/>
            <person name="Gross S."/>
            <person name="Mandapat C."/>
            <person name="Jackson L."/>
            <person name="Mathew T."/>
            <person name="Pu L."/>
            <person name="Thornton R."/>
            <person name="Saada N."/>
            <person name="Wilczek-Boney K.B."/>
            <person name="Lee S."/>
            <person name="Kovar C."/>
            <person name="Wu Y."/>
            <person name="Scherer S.E."/>
            <person name="Worley K.C."/>
            <person name="Muzny D.M."/>
            <person name="Gibbs R."/>
        </authorList>
    </citation>
    <scope>NUCLEOTIDE SEQUENCE</scope>
    <source>
        <strain evidence="8">Brora</strain>
    </source>
</reference>
<evidence type="ECO:0000313" key="8">
    <source>
        <dbReference type="Proteomes" id="UP000014500"/>
    </source>
</evidence>
<evidence type="ECO:0000256" key="3">
    <source>
        <dbReference type="ARBA" id="ARBA00022900"/>
    </source>
</evidence>
<dbReference type="HOGENOM" id="CLU_023330_0_2_1"/>
<accession>T1IIG5</accession>
<evidence type="ECO:0000256" key="1">
    <source>
        <dbReference type="ARBA" id="ARBA00009500"/>
    </source>
</evidence>
<keyword evidence="3" id="KW-0722">Serine protease inhibitor</keyword>
<keyword evidence="8" id="KW-1185">Reference proteome</keyword>
<evidence type="ECO:0000256" key="2">
    <source>
        <dbReference type="ARBA" id="ARBA00022690"/>
    </source>
</evidence>
<dbReference type="GO" id="GO:0004867">
    <property type="term" value="F:serine-type endopeptidase inhibitor activity"/>
    <property type="evidence" value="ECO:0007669"/>
    <property type="project" value="UniProtKB-KW"/>
</dbReference>
<dbReference type="InterPro" id="IPR042178">
    <property type="entry name" value="Serpin_sf_1"/>
</dbReference>
<proteinExistence type="inferred from homology"/>
<dbReference type="Gene3D" id="3.30.497.10">
    <property type="entry name" value="Antithrombin, subunit I, domain 2"/>
    <property type="match status" value="1"/>
</dbReference>
<protein>
    <recommendedName>
        <fullName evidence="6">Serpin domain-containing protein</fullName>
    </recommendedName>
</protein>
<dbReference type="CDD" id="cd00172">
    <property type="entry name" value="serpin"/>
    <property type="match status" value="1"/>
</dbReference>
<dbReference type="SMART" id="SM00093">
    <property type="entry name" value="SERPIN"/>
    <property type="match status" value="1"/>
</dbReference>
<dbReference type="STRING" id="126957.T1IIG5"/>
<feature type="domain" description="Serpin" evidence="6">
    <location>
        <begin position="21"/>
        <end position="401"/>
    </location>
</feature>
<dbReference type="Gene3D" id="2.30.39.10">
    <property type="entry name" value="Alpha-1-antitrypsin, domain 1"/>
    <property type="match status" value="1"/>
</dbReference>
<dbReference type="Proteomes" id="UP000014500">
    <property type="component" value="Unassembled WGS sequence"/>
</dbReference>
<dbReference type="PANTHER" id="PTHR11461:SF211">
    <property type="entry name" value="GH10112P-RELATED"/>
    <property type="match status" value="1"/>
</dbReference>
<feature type="region of interest" description="Disordered" evidence="5">
    <location>
        <begin position="352"/>
        <end position="371"/>
    </location>
</feature>
<evidence type="ECO:0000256" key="4">
    <source>
        <dbReference type="RuleBase" id="RU000411"/>
    </source>
</evidence>
<dbReference type="PANTHER" id="PTHR11461">
    <property type="entry name" value="SERINE PROTEASE INHIBITOR, SERPIN"/>
    <property type="match status" value="1"/>
</dbReference>
<name>T1IIG5_STRMM</name>
<reference evidence="7" key="2">
    <citation type="submission" date="2015-02" db="UniProtKB">
        <authorList>
            <consortium name="EnsemblMetazoa"/>
        </authorList>
    </citation>
    <scope>IDENTIFICATION</scope>
</reference>
<evidence type="ECO:0000313" key="7">
    <source>
        <dbReference type="EnsemblMetazoa" id="SMAR000663-PA"/>
    </source>
</evidence>
<dbReference type="AlphaFoldDB" id="T1IIG5"/>
<dbReference type="InterPro" id="IPR036186">
    <property type="entry name" value="Serpin_sf"/>
</dbReference>
<sequence>MDEDTAVLVDRLIRCNNKFALQLFKRICTHCSNILVSPLSVSSVLAMLLVGARGQTETQLKQILHLQEFSLTEDEDENANDDNANGNSQIHLAYRHLLNSITETGNTGLNAANRLYIQEDVAFDGSVSDYLAENYGADVGCADFARAGDEARAQINDWVSEKIGTDSWQQGLVGEGVVDLFTTLVAITATTFLGEWQFPFNEGATCLYPFNAGGGRKIVIDLMHTPSCCEFRTAFNDDLNCQLVELPYKEDRFAMLLIIPSEHEDLHVFEDKIDVDILDALVGQLEPSSIKIALPRFRVACTFSLSDIIGDMGAGLVLNPDSADLTGFTASNEEGVCLSALIHGTELRVIEKGTEYSPSTPQDSDESEDEGNEIVVDRPFIFILRDTKSGLILFTGCIHEPSTEEM</sequence>
<dbReference type="GO" id="GO:0005615">
    <property type="term" value="C:extracellular space"/>
    <property type="evidence" value="ECO:0007669"/>
    <property type="project" value="InterPro"/>
</dbReference>
<dbReference type="InterPro" id="IPR042185">
    <property type="entry name" value="Serpin_sf_2"/>
</dbReference>
<organism evidence="7 8">
    <name type="scientific">Strigamia maritima</name>
    <name type="common">European centipede</name>
    <name type="synonym">Geophilus maritimus</name>
    <dbReference type="NCBI Taxonomy" id="126957"/>
    <lineage>
        <taxon>Eukaryota</taxon>
        <taxon>Metazoa</taxon>
        <taxon>Ecdysozoa</taxon>
        <taxon>Arthropoda</taxon>
        <taxon>Myriapoda</taxon>
        <taxon>Chilopoda</taxon>
        <taxon>Pleurostigmophora</taxon>
        <taxon>Geophilomorpha</taxon>
        <taxon>Linotaeniidae</taxon>
        <taxon>Strigamia</taxon>
    </lineage>
</organism>
<dbReference type="SUPFAM" id="SSF56574">
    <property type="entry name" value="Serpins"/>
    <property type="match status" value="1"/>
</dbReference>
<dbReference type="InterPro" id="IPR000215">
    <property type="entry name" value="Serpin_fam"/>
</dbReference>
<dbReference type="eggNOG" id="KOG2392">
    <property type="taxonomic scope" value="Eukaryota"/>
</dbReference>
<dbReference type="PROSITE" id="PS00284">
    <property type="entry name" value="SERPIN"/>
    <property type="match status" value="1"/>
</dbReference>